<evidence type="ECO:0000313" key="3">
    <source>
        <dbReference type="Proteomes" id="UP000053455"/>
    </source>
</evidence>
<protein>
    <submittedName>
        <fullName evidence="2">Uncharacterized protein</fullName>
    </submittedName>
</protein>
<dbReference type="PATRIC" id="fig|874156.12.peg.2013"/>
<feature type="chain" id="PRO_5002589033" evidence="1">
    <location>
        <begin position="24"/>
        <end position="216"/>
    </location>
</feature>
<sequence length="216" mass="23398">MIRILHIAIAGFIGLAVAAPAQAQQERSERMQRLAVAAWTACIADEFPQDVHDLLILDYRTDRYRSLIRELGERRVSEECFNAMPRAYRRIELGGLPFAGGLAEQMIEMEAQEPLVKRLSMAVIGEPVTTHSYTDQVASCMVLGAPNLAADLFATAPASDEETAAFAQLELVQAICTQSGSAIEATPLAMRSMLATASFRILAAQNSAPAESDDDA</sequence>
<dbReference type="EMBL" id="LBHU01000002">
    <property type="protein sequence ID" value="KLI63972.1"/>
    <property type="molecule type" value="Genomic_DNA"/>
</dbReference>
<keyword evidence="3" id="KW-1185">Reference proteome</keyword>
<keyword evidence="1" id="KW-0732">Signal</keyword>
<organism evidence="2 3">
    <name type="scientific">Aurantiacibacter marinus</name>
    <dbReference type="NCBI Taxonomy" id="874156"/>
    <lineage>
        <taxon>Bacteria</taxon>
        <taxon>Pseudomonadati</taxon>
        <taxon>Pseudomonadota</taxon>
        <taxon>Alphaproteobacteria</taxon>
        <taxon>Sphingomonadales</taxon>
        <taxon>Erythrobacteraceae</taxon>
        <taxon>Aurantiacibacter</taxon>
    </lineage>
</organism>
<dbReference type="Proteomes" id="UP000053455">
    <property type="component" value="Unassembled WGS sequence"/>
</dbReference>
<feature type="signal peptide" evidence="1">
    <location>
        <begin position="1"/>
        <end position="23"/>
    </location>
</feature>
<reference evidence="2 3" key="1">
    <citation type="submission" date="2015-04" db="EMBL/GenBank/DDBJ databases">
        <title>The draft genome sequence of Erythrobacter marinus HWDM-33.</title>
        <authorList>
            <person name="Zhuang L."/>
            <person name="Liu Y."/>
            <person name="Shao Z."/>
        </authorList>
    </citation>
    <scope>NUCLEOTIDE SEQUENCE [LARGE SCALE GENOMIC DNA]</scope>
    <source>
        <strain evidence="2 3">HWDM-33</strain>
    </source>
</reference>
<dbReference type="RefSeq" id="WP_047093789.1">
    <property type="nucleotide sequence ID" value="NZ_LBHU01000002.1"/>
</dbReference>
<accession>A0A0H0XPV8</accession>
<comment type="caution">
    <text evidence="2">The sequence shown here is derived from an EMBL/GenBank/DDBJ whole genome shotgun (WGS) entry which is preliminary data.</text>
</comment>
<dbReference type="AlphaFoldDB" id="A0A0H0XPV8"/>
<dbReference type="STRING" id="874156.GCA_001021555_01351"/>
<dbReference type="OrthoDB" id="7447741at2"/>
<evidence type="ECO:0000313" key="2">
    <source>
        <dbReference type="EMBL" id="KLI63972.1"/>
    </source>
</evidence>
<proteinExistence type="predicted"/>
<name>A0A0H0XPV8_9SPHN</name>
<gene>
    <name evidence="2" type="ORF">AAV99_09805</name>
</gene>
<evidence type="ECO:0000256" key="1">
    <source>
        <dbReference type="SAM" id="SignalP"/>
    </source>
</evidence>